<dbReference type="Proteomes" id="UP000265520">
    <property type="component" value="Unassembled WGS sequence"/>
</dbReference>
<comment type="caution">
    <text evidence="1">The sequence shown here is derived from an EMBL/GenBank/DDBJ whole genome shotgun (WGS) entry which is preliminary data.</text>
</comment>
<keyword evidence="2" id="KW-1185">Reference proteome</keyword>
<proteinExistence type="predicted"/>
<protein>
    <submittedName>
        <fullName evidence="1">Uncharacterized protein</fullName>
    </submittedName>
</protein>
<evidence type="ECO:0000313" key="1">
    <source>
        <dbReference type="EMBL" id="MCH82470.1"/>
    </source>
</evidence>
<reference evidence="1 2" key="1">
    <citation type="journal article" date="2018" name="Front. Plant Sci.">
        <title>Red Clover (Trifolium pratense) and Zigzag Clover (T. medium) - A Picture of Genomic Similarities and Differences.</title>
        <authorList>
            <person name="Dluhosova J."/>
            <person name="Istvanek J."/>
            <person name="Nedelnik J."/>
            <person name="Repkova J."/>
        </authorList>
    </citation>
    <scope>NUCLEOTIDE SEQUENCE [LARGE SCALE GENOMIC DNA]</scope>
    <source>
        <strain evidence="2">cv. 10/8</strain>
        <tissue evidence="1">Leaf</tissue>
    </source>
</reference>
<gene>
    <name evidence="1" type="ORF">A2U01_0003278</name>
</gene>
<evidence type="ECO:0000313" key="2">
    <source>
        <dbReference type="Proteomes" id="UP000265520"/>
    </source>
</evidence>
<accession>A0A392M525</accession>
<organism evidence="1 2">
    <name type="scientific">Trifolium medium</name>
    <dbReference type="NCBI Taxonomy" id="97028"/>
    <lineage>
        <taxon>Eukaryota</taxon>
        <taxon>Viridiplantae</taxon>
        <taxon>Streptophyta</taxon>
        <taxon>Embryophyta</taxon>
        <taxon>Tracheophyta</taxon>
        <taxon>Spermatophyta</taxon>
        <taxon>Magnoliopsida</taxon>
        <taxon>eudicotyledons</taxon>
        <taxon>Gunneridae</taxon>
        <taxon>Pentapetalae</taxon>
        <taxon>rosids</taxon>
        <taxon>fabids</taxon>
        <taxon>Fabales</taxon>
        <taxon>Fabaceae</taxon>
        <taxon>Papilionoideae</taxon>
        <taxon>50 kb inversion clade</taxon>
        <taxon>NPAAA clade</taxon>
        <taxon>Hologalegina</taxon>
        <taxon>IRL clade</taxon>
        <taxon>Trifolieae</taxon>
        <taxon>Trifolium</taxon>
    </lineage>
</organism>
<dbReference type="AlphaFoldDB" id="A0A392M525"/>
<dbReference type="EMBL" id="LXQA010003733">
    <property type="protein sequence ID" value="MCH82470.1"/>
    <property type="molecule type" value="Genomic_DNA"/>
</dbReference>
<sequence length="96" mass="10657">MNVQFERLTAIDVLHHANPVFNSVSDPQNLTTLGSRVMKIKIVPNKLDSYAKWEDPNLAVQQVENLVVETFTLAKVGTALLGGRTALCAYDGFWIL</sequence>
<name>A0A392M525_9FABA</name>